<dbReference type="SUPFAM" id="SSF51556">
    <property type="entry name" value="Metallo-dependent hydrolases"/>
    <property type="match status" value="1"/>
</dbReference>
<dbReference type="Proteomes" id="UP000003980">
    <property type="component" value="Unassembled WGS sequence"/>
</dbReference>
<dbReference type="InterPro" id="IPR050287">
    <property type="entry name" value="MTA/SAH_deaminase"/>
</dbReference>
<dbReference type="Gene3D" id="3.20.20.140">
    <property type="entry name" value="Metal-dependent hydrolases"/>
    <property type="match status" value="1"/>
</dbReference>
<gene>
    <name evidence="2" type="ORF">MetMK1DRAFT_00009060</name>
</gene>
<dbReference type="Pfam" id="PF01979">
    <property type="entry name" value="Amidohydro_1"/>
    <property type="match status" value="1"/>
</dbReference>
<dbReference type="STRING" id="671065.MetMK1DRAFT_00009060"/>
<organism evidence="2 3">
    <name type="scientific">Metallosphaera yellowstonensis MK1</name>
    <dbReference type="NCBI Taxonomy" id="671065"/>
    <lineage>
        <taxon>Archaea</taxon>
        <taxon>Thermoproteota</taxon>
        <taxon>Thermoprotei</taxon>
        <taxon>Sulfolobales</taxon>
        <taxon>Sulfolobaceae</taxon>
        <taxon>Metallosphaera</taxon>
    </lineage>
</organism>
<protein>
    <submittedName>
        <fullName evidence="2">Cytosine deaminase-like metal-dependent hydrolase</fullName>
    </submittedName>
</protein>
<proteinExistence type="predicted"/>
<reference evidence="2 3" key="1">
    <citation type="submission" date="2012-01" db="EMBL/GenBank/DDBJ databases">
        <title>Improved High-Quality Draft sequence of Metallosphaera yellowstonensis MK1.</title>
        <authorList>
            <consortium name="US DOE Joint Genome Institute"/>
            <person name="Lucas S."/>
            <person name="Han J."/>
            <person name="Cheng J.-F."/>
            <person name="Goodwin L."/>
            <person name="Pitluck S."/>
            <person name="Peters L."/>
            <person name="Teshima H."/>
            <person name="Detter J.C."/>
            <person name="Han C."/>
            <person name="Tapia R."/>
            <person name="Land M."/>
            <person name="Hauser L."/>
            <person name="Kyrpides N."/>
            <person name="Kozubal M."/>
            <person name="Macur R.E."/>
            <person name="Jay Z."/>
            <person name="Inskeep W."/>
            <person name="Woyke T."/>
        </authorList>
    </citation>
    <scope>NUCLEOTIDE SEQUENCE [LARGE SCALE GENOMIC DNA]</scope>
    <source>
        <strain evidence="2 3">MK1</strain>
    </source>
</reference>
<evidence type="ECO:0000259" key="1">
    <source>
        <dbReference type="Pfam" id="PF01979"/>
    </source>
</evidence>
<dbReference type="InterPro" id="IPR006680">
    <property type="entry name" value="Amidohydro-rel"/>
</dbReference>
<dbReference type="PANTHER" id="PTHR43794:SF5">
    <property type="entry name" value="CHLOROHYDROLASE FAMILY PROTEIN"/>
    <property type="match status" value="1"/>
</dbReference>
<evidence type="ECO:0000313" key="3">
    <source>
        <dbReference type="Proteomes" id="UP000003980"/>
    </source>
</evidence>
<dbReference type="InterPro" id="IPR032466">
    <property type="entry name" value="Metal_Hydrolase"/>
</dbReference>
<dbReference type="HOGENOM" id="CLU_012358_1_0_2"/>
<keyword evidence="2" id="KW-0378">Hydrolase</keyword>
<accession>H2C2D3</accession>
<dbReference type="EMBL" id="JH597761">
    <property type="protein sequence ID" value="EHP70404.1"/>
    <property type="molecule type" value="Genomic_DNA"/>
</dbReference>
<sequence>MNVAYALLGEELEIAERVHLTLEDGKVQHVGKGWVTGGETYPTGLILPALVNAHVHTFDSAFPEFGMGLTLKEAVGDPQSEKYKLIGSLTQDRLKESTLDFLRRSRKIGVMKVVDFKELDLLGAKVAKEVKLISPIEYVALGRLDGDFSRERLETLRDMVDGYGLSSVTSVTRETMKEIREVFKDKLVVAHVSETLRQNLSRDLETILSDLRPDLVVHGTRLAESELSLLRDEGVGLVLCPRSNLWWGTGVPNVPLIFREEVHTLLGTDNAAWNDHDLWKEMETALLISRLLEPGSDYSREVLKAGTVHGGANPILEGHELTGVIVEAEWTGITRAINKYAAIVKRGGQVINVINERVQGGRKNSPP</sequence>
<dbReference type="AlphaFoldDB" id="H2C2D3"/>
<dbReference type="PANTHER" id="PTHR43794">
    <property type="entry name" value="AMINOHYDROLASE SSNA-RELATED"/>
    <property type="match status" value="1"/>
</dbReference>
<evidence type="ECO:0000313" key="2">
    <source>
        <dbReference type="EMBL" id="EHP70404.1"/>
    </source>
</evidence>
<dbReference type="eggNOG" id="arCOG00692">
    <property type="taxonomic scope" value="Archaea"/>
</dbReference>
<name>H2C2D3_9CREN</name>
<feature type="domain" description="Amidohydrolase-related" evidence="1">
    <location>
        <begin position="46"/>
        <end position="297"/>
    </location>
</feature>
<keyword evidence="3" id="KW-1185">Reference proteome</keyword>
<dbReference type="GO" id="GO:0016787">
    <property type="term" value="F:hydrolase activity"/>
    <property type="evidence" value="ECO:0007669"/>
    <property type="project" value="UniProtKB-KW"/>
</dbReference>